<dbReference type="InterPro" id="IPR025990">
    <property type="entry name" value="zinc_ribbon_bacterial"/>
</dbReference>
<dbReference type="EMBL" id="CP093442">
    <property type="protein sequence ID" value="UOF02134.1"/>
    <property type="molecule type" value="Genomic_DNA"/>
</dbReference>
<keyword evidence="2" id="KW-1185">Reference proteome</keyword>
<dbReference type="Proteomes" id="UP000830116">
    <property type="component" value="Chromosome"/>
</dbReference>
<sequence length="83" mass="9646">MKQNHACNDNIVKDGSMECKVHCPFCREKFSIEVLKEDGDDQDFIWDCEICCHPIDIHARWDADHEKFAISVSRGEGYDEMPI</sequence>
<evidence type="ECO:0000313" key="1">
    <source>
        <dbReference type="EMBL" id="UOF02134.1"/>
    </source>
</evidence>
<organism evidence="1 2">
    <name type="scientific">Bdellovibrio reynosensis</name>
    <dbReference type="NCBI Taxonomy" id="2835041"/>
    <lineage>
        <taxon>Bacteria</taxon>
        <taxon>Pseudomonadati</taxon>
        <taxon>Bdellovibrionota</taxon>
        <taxon>Bdellovibrionia</taxon>
        <taxon>Bdellovibrionales</taxon>
        <taxon>Pseudobdellovibrionaceae</taxon>
        <taxon>Bdellovibrio</taxon>
    </lineage>
</organism>
<protein>
    <submittedName>
        <fullName evidence="1">CPXCG motif-containing cysteine-rich protein</fullName>
    </submittedName>
</protein>
<evidence type="ECO:0000313" key="2">
    <source>
        <dbReference type="Proteomes" id="UP000830116"/>
    </source>
</evidence>
<proteinExistence type="predicted"/>
<dbReference type="Pfam" id="PF14255">
    <property type="entry name" value="Zn_ribbon_21"/>
    <property type="match status" value="1"/>
</dbReference>
<name>A0ABY4CBH5_9BACT</name>
<dbReference type="RefSeq" id="WP_243538904.1">
    <property type="nucleotide sequence ID" value="NZ_CP093442.1"/>
</dbReference>
<reference evidence="1" key="1">
    <citation type="submission" date="2022-03" db="EMBL/GenBank/DDBJ databases">
        <title>Genome Identification and Characterization of new species Bdellovibrio reynosense LBG001 sp. nov. from a Mexico soil sample.</title>
        <authorList>
            <person name="Camilli A."/>
            <person name="Ajao Y."/>
            <person name="Guo X."/>
        </authorList>
    </citation>
    <scope>NUCLEOTIDE SEQUENCE</scope>
    <source>
        <strain evidence="1">LBG001</strain>
    </source>
</reference>
<accession>A0ABY4CBH5</accession>
<gene>
    <name evidence="1" type="ORF">MNR06_04090</name>
</gene>